<feature type="chain" id="PRO_5046911678" evidence="4">
    <location>
        <begin position="23"/>
        <end position="492"/>
    </location>
</feature>
<dbReference type="CDD" id="cd04232">
    <property type="entry name" value="CuRO_1_CueO_FtsP"/>
    <property type="match status" value="1"/>
</dbReference>
<dbReference type="CDD" id="cd13867">
    <property type="entry name" value="CuRO_2_CueO_FtsP"/>
    <property type="match status" value="1"/>
</dbReference>
<dbReference type="InterPro" id="IPR011707">
    <property type="entry name" value="Cu-oxidase-like_N"/>
</dbReference>
<evidence type="ECO:0000256" key="3">
    <source>
        <dbReference type="ARBA" id="ARBA00023002"/>
    </source>
</evidence>
<keyword evidence="9" id="KW-1185">Reference proteome</keyword>
<evidence type="ECO:0000259" key="6">
    <source>
        <dbReference type="Pfam" id="PF07731"/>
    </source>
</evidence>
<evidence type="ECO:0000313" key="9">
    <source>
        <dbReference type="Proteomes" id="UP001596455"/>
    </source>
</evidence>
<dbReference type="Proteomes" id="UP001596455">
    <property type="component" value="Unassembled WGS sequence"/>
</dbReference>
<feature type="domain" description="Plastocyanin-like" evidence="7">
    <location>
        <begin position="64"/>
        <end position="177"/>
    </location>
</feature>
<dbReference type="CDD" id="cd13890">
    <property type="entry name" value="CuRO_3_CueO_FtsP"/>
    <property type="match status" value="1"/>
</dbReference>
<dbReference type="InterPro" id="IPR045087">
    <property type="entry name" value="Cu-oxidase_fam"/>
</dbReference>
<dbReference type="RefSeq" id="WP_382391951.1">
    <property type="nucleotide sequence ID" value="NZ_JBHTCQ010000001.1"/>
</dbReference>
<dbReference type="EMBL" id="JBHTCQ010000001">
    <property type="protein sequence ID" value="MFC7404500.1"/>
    <property type="molecule type" value="Genomic_DNA"/>
</dbReference>
<evidence type="ECO:0000259" key="5">
    <source>
        <dbReference type="Pfam" id="PF00394"/>
    </source>
</evidence>
<name>A0ABW2Q4Y4_9MICO</name>
<reference evidence="9" key="1">
    <citation type="journal article" date="2019" name="Int. J. Syst. Evol. Microbiol.">
        <title>The Global Catalogue of Microorganisms (GCM) 10K type strain sequencing project: providing services to taxonomists for standard genome sequencing and annotation.</title>
        <authorList>
            <consortium name="The Broad Institute Genomics Platform"/>
            <consortium name="The Broad Institute Genome Sequencing Center for Infectious Disease"/>
            <person name="Wu L."/>
            <person name="Ma J."/>
        </authorList>
    </citation>
    <scope>NUCLEOTIDE SEQUENCE [LARGE SCALE GENOMIC DNA]</scope>
    <source>
        <strain evidence="9">JCM 1490</strain>
    </source>
</reference>
<dbReference type="PROSITE" id="PS00080">
    <property type="entry name" value="MULTICOPPER_OXIDASE2"/>
    <property type="match status" value="1"/>
</dbReference>
<feature type="domain" description="Plastocyanin-like" evidence="5">
    <location>
        <begin position="230"/>
        <end position="296"/>
    </location>
</feature>
<gene>
    <name evidence="8" type="ORF">ACFQQL_05225</name>
</gene>
<keyword evidence="2" id="KW-0479">Metal-binding</keyword>
<protein>
    <submittedName>
        <fullName evidence="8">Multicopper oxidase family protein</fullName>
    </submittedName>
</protein>
<dbReference type="PANTHER" id="PTHR48267:SF1">
    <property type="entry name" value="BILIRUBIN OXIDASE"/>
    <property type="match status" value="1"/>
</dbReference>
<comment type="caution">
    <text evidence="8">The sequence shown here is derived from an EMBL/GenBank/DDBJ whole genome shotgun (WGS) entry which is preliminary data.</text>
</comment>
<proteinExistence type="inferred from homology"/>
<evidence type="ECO:0000313" key="8">
    <source>
        <dbReference type="EMBL" id="MFC7404500.1"/>
    </source>
</evidence>
<dbReference type="Pfam" id="PF00394">
    <property type="entry name" value="Cu-oxidase"/>
    <property type="match status" value="1"/>
</dbReference>
<dbReference type="Pfam" id="PF07731">
    <property type="entry name" value="Cu-oxidase_2"/>
    <property type="match status" value="1"/>
</dbReference>
<evidence type="ECO:0000256" key="4">
    <source>
        <dbReference type="SAM" id="SignalP"/>
    </source>
</evidence>
<evidence type="ECO:0000259" key="7">
    <source>
        <dbReference type="Pfam" id="PF07732"/>
    </source>
</evidence>
<feature type="signal peptide" evidence="4">
    <location>
        <begin position="1"/>
        <end position="22"/>
    </location>
</feature>
<organism evidence="8 9">
    <name type="scientific">Georgenia alba</name>
    <dbReference type="NCBI Taxonomy" id="2233858"/>
    <lineage>
        <taxon>Bacteria</taxon>
        <taxon>Bacillati</taxon>
        <taxon>Actinomycetota</taxon>
        <taxon>Actinomycetes</taxon>
        <taxon>Micrococcales</taxon>
        <taxon>Bogoriellaceae</taxon>
        <taxon>Georgenia</taxon>
    </lineage>
</organism>
<dbReference type="PROSITE" id="PS51257">
    <property type="entry name" value="PROKAR_LIPOPROTEIN"/>
    <property type="match status" value="1"/>
</dbReference>
<accession>A0ABW2Q4Y4</accession>
<sequence>MRTTARARRAAVLAAVTAVAAAACGAIPSTSPVRDQDFSAELTVPPLAESRVEDGVRVFELTAQQGRTSFLPGTMTTTWGFDGSYLGPTLRAERGERVAVEVTNGLTEATSVHWHGMHLPAEMDGGPHQPVEPGATWRPSWEIDQPAATLWYHPHPHGQTEEHVYRGLAGLFLLDDDASRAASLPSEYGVDDVPVIVQDKTLDEDGELDLDSDGNAVGLHGDLVMANGTVGAYHAVTTERVRLRLLNGSTARTYAFGFEDRTFDLVGTDGGLLARPVRTDGVRLSPGERAEIVVEMRPGETVRLRSADPDLGGVAAPFAFGGNDAFDVLELRAAAELAPSPEPRWAHHDTGPDEAAATVTRTFELQDREINGRRMDMSRIDETVTVGETEIWEVRNRHPVPHSFHVHDVQFEVASIDGAQPPPELAGRKDTIYLEPNRTYRLVMRFEDYADPDVPYMYHCHMLLHEDEGMMGQFVVVEPGQEAGSPPAHHGH</sequence>
<evidence type="ECO:0000256" key="1">
    <source>
        <dbReference type="ARBA" id="ARBA00010609"/>
    </source>
</evidence>
<feature type="domain" description="Plastocyanin-like" evidence="6">
    <location>
        <begin position="361"/>
        <end position="477"/>
    </location>
</feature>
<dbReference type="InterPro" id="IPR008972">
    <property type="entry name" value="Cupredoxin"/>
</dbReference>
<dbReference type="InterPro" id="IPR002355">
    <property type="entry name" value="Cu_oxidase_Cu_BS"/>
</dbReference>
<dbReference type="Pfam" id="PF07732">
    <property type="entry name" value="Cu-oxidase_3"/>
    <property type="match status" value="1"/>
</dbReference>
<keyword evidence="3" id="KW-0560">Oxidoreductase</keyword>
<keyword evidence="4" id="KW-0732">Signal</keyword>
<dbReference type="Gene3D" id="2.60.40.420">
    <property type="entry name" value="Cupredoxins - blue copper proteins"/>
    <property type="match status" value="3"/>
</dbReference>
<dbReference type="SUPFAM" id="SSF49503">
    <property type="entry name" value="Cupredoxins"/>
    <property type="match status" value="3"/>
</dbReference>
<dbReference type="PANTHER" id="PTHR48267">
    <property type="entry name" value="CUPREDOXIN SUPERFAMILY PROTEIN"/>
    <property type="match status" value="1"/>
</dbReference>
<dbReference type="InterPro" id="IPR011706">
    <property type="entry name" value="Cu-oxidase_C"/>
</dbReference>
<evidence type="ECO:0000256" key="2">
    <source>
        <dbReference type="ARBA" id="ARBA00022723"/>
    </source>
</evidence>
<dbReference type="InterPro" id="IPR001117">
    <property type="entry name" value="Cu-oxidase_2nd"/>
</dbReference>
<comment type="similarity">
    <text evidence="1">Belongs to the multicopper oxidase family.</text>
</comment>